<keyword evidence="3 7" id="KW-0472">Membrane</keyword>
<sequence>MWGSKGKKERRKLAIPMRVKRSKSKENTNLEKSFKWKKLLLGTTLRKMSLMISLLVVVSIIAIFYLFSINNKIDTTINQANEYIAIEEEYRLVMNDLQRVISIQYDMMATGYSDQKSKNITRIFENASNWEGAKNFLNDEGLEPYIAQIEESRETLQQLHQDYFLSYQSNWDELVTGSISPVITPIESHLSRIDENITLHLREITEANNSEVTETLNLSTSRTLMLIILLLAIPAVFMIVFARDLNKGVSQLKSQMKQYEKGEFSESRKTTRFDEIGELQTSLEKMRVKIEENLTETKLISHEIIEAAKEIGSEREQLGQKNVEMEEVVLRQQELVQIQQQNAMSISAVTEQSSASTVEIHHSLEELKKGMETMNAHATKGTDYIDQTEQNIDHVSTLMDFFQKQLESVKENTSVIQGFMKHIFSISSQTNLLAINASIEAARAGVHGNGFKVVAEEVQKLSQQTNAFSDEIAKQLKQITENVTSSLDGFNELYQSIQQTKDLSQTTSSQFKEVSSQSEKMRTQVFEVTSTMEEISSGTLEIVSSINVLAEQANVSEDSISSIKQISESQIHATETLQRSVEQLSALAVKLQNQEERFVG</sequence>
<accession>A0A941APE5</accession>
<dbReference type="CDD" id="cd06225">
    <property type="entry name" value="HAMP"/>
    <property type="match status" value="1"/>
</dbReference>
<dbReference type="RefSeq" id="WP_210595619.1">
    <property type="nucleotide sequence ID" value="NZ_JAGKSQ010000001.1"/>
</dbReference>
<evidence type="ECO:0000256" key="1">
    <source>
        <dbReference type="ARBA" id="ARBA00004236"/>
    </source>
</evidence>
<evidence type="ECO:0000256" key="2">
    <source>
        <dbReference type="ARBA" id="ARBA00022475"/>
    </source>
</evidence>
<keyword evidence="11" id="KW-1185">Reference proteome</keyword>
<dbReference type="Pfam" id="PF00672">
    <property type="entry name" value="HAMP"/>
    <property type="match status" value="1"/>
</dbReference>
<evidence type="ECO:0000313" key="11">
    <source>
        <dbReference type="Proteomes" id="UP000678228"/>
    </source>
</evidence>
<dbReference type="InterPro" id="IPR004089">
    <property type="entry name" value="MCPsignal_dom"/>
</dbReference>
<dbReference type="EMBL" id="JAGKSQ010000001">
    <property type="protein sequence ID" value="MBP3950023.1"/>
    <property type="molecule type" value="Genomic_DNA"/>
</dbReference>
<proteinExistence type="inferred from homology"/>
<dbReference type="Gene3D" id="1.10.287.950">
    <property type="entry name" value="Methyl-accepting chemotaxis protein"/>
    <property type="match status" value="1"/>
</dbReference>
<dbReference type="Proteomes" id="UP000678228">
    <property type="component" value="Unassembled WGS sequence"/>
</dbReference>
<dbReference type="InterPro" id="IPR003660">
    <property type="entry name" value="HAMP_dom"/>
</dbReference>
<dbReference type="PRINTS" id="PR00260">
    <property type="entry name" value="CHEMTRNSDUCR"/>
</dbReference>
<feature type="domain" description="Methyl-accepting transducer" evidence="8">
    <location>
        <begin position="314"/>
        <end position="550"/>
    </location>
</feature>
<evidence type="ECO:0000256" key="3">
    <source>
        <dbReference type="ARBA" id="ARBA00023136"/>
    </source>
</evidence>
<organism evidence="10 11">
    <name type="scientific">Halalkalibacter suaedae</name>
    <dbReference type="NCBI Taxonomy" id="2822140"/>
    <lineage>
        <taxon>Bacteria</taxon>
        <taxon>Bacillati</taxon>
        <taxon>Bacillota</taxon>
        <taxon>Bacilli</taxon>
        <taxon>Bacillales</taxon>
        <taxon>Bacillaceae</taxon>
        <taxon>Halalkalibacter</taxon>
    </lineage>
</organism>
<evidence type="ECO:0000259" key="8">
    <source>
        <dbReference type="PROSITE" id="PS50111"/>
    </source>
</evidence>
<dbReference type="InterPro" id="IPR004090">
    <property type="entry name" value="Chemotax_Me-accpt_rcpt"/>
</dbReference>
<feature type="transmembrane region" description="Helical" evidence="7">
    <location>
        <begin position="48"/>
        <end position="67"/>
    </location>
</feature>
<dbReference type="GO" id="GO:0004888">
    <property type="term" value="F:transmembrane signaling receptor activity"/>
    <property type="evidence" value="ECO:0007669"/>
    <property type="project" value="InterPro"/>
</dbReference>
<dbReference type="GO" id="GO:0006935">
    <property type="term" value="P:chemotaxis"/>
    <property type="evidence" value="ECO:0007669"/>
    <property type="project" value="InterPro"/>
</dbReference>
<protein>
    <recommendedName>
        <fullName evidence="12">Methyl-accepting chemotaxis protein</fullName>
    </recommendedName>
</protein>
<name>A0A941APE5_9BACI</name>
<dbReference type="Pfam" id="PF00015">
    <property type="entry name" value="MCPsignal"/>
    <property type="match status" value="1"/>
</dbReference>
<dbReference type="SMART" id="SM00283">
    <property type="entry name" value="MA"/>
    <property type="match status" value="1"/>
</dbReference>
<dbReference type="GO" id="GO:0007165">
    <property type="term" value="P:signal transduction"/>
    <property type="evidence" value="ECO:0007669"/>
    <property type="project" value="UniProtKB-KW"/>
</dbReference>
<keyword evidence="2" id="KW-1003">Cell membrane</keyword>
<dbReference type="PROSITE" id="PS50111">
    <property type="entry name" value="CHEMOTAXIS_TRANSDUC_2"/>
    <property type="match status" value="1"/>
</dbReference>
<feature type="transmembrane region" description="Helical" evidence="7">
    <location>
        <begin position="224"/>
        <end position="242"/>
    </location>
</feature>
<dbReference type="PANTHER" id="PTHR32089:SF112">
    <property type="entry name" value="LYSOZYME-LIKE PROTEIN-RELATED"/>
    <property type="match status" value="1"/>
</dbReference>
<dbReference type="Gene3D" id="6.10.340.10">
    <property type="match status" value="1"/>
</dbReference>
<evidence type="ECO:0000313" key="10">
    <source>
        <dbReference type="EMBL" id="MBP3950023.1"/>
    </source>
</evidence>
<evidence type="ECO:0000256" key="7">
    <source>
        <dbReference type="SAM" id="Phobius"/>
    </source>
</evidence>
<evidence type="ECO:0000256" key="5">
    <source>
        <dbReference type="ARBA" id="ARBA00029447"/>
    </source>
</evidence>
<evidence type="ECO:0000256" key="6">
    <source>
        <dbReference type="PROSITE-ProRule" id="PRU00284"/>
    </source>
</evidence>
<dbReference type="PANTHER" id="PTHR32089">
    <property type="entry name" value="METHYL-ACCEPTING CHEMOTAXIS PROTEIN MCPB"/>
    <property type="match status" value="1"/>
</dbReference>
<gene>
    <name evidence="10" type="ORF">J7W16_02680</name>
</gene>
<evidence type="ECO:0000259" key="9">
    <source>
        <dbReference type="PROSITE" id="PS50885"/>
    </source>
</evidence>
<dbReference type="AlphaFoldDB" id="A0A941APE5"/>
<evidence type="ECO:0000256" key="4">
    <source>
        <dbReference type="ARBA" id="ARBA00023224"/>
    </source>
</evidence>
<dbReference type="SUPFAM" id="SSF58104">
    <property type="entry name" value="Methyl-accepting chemotaxis protein (MCP) signaling domain"/>
    <property type="match status" value="1"/>
</dbReference>
<reference evidence="10" key="1">
    <citation type="submission" date="2021-03" db="EMBL/GenBank/DDBJ databases">
        <title>Bacillus suaedae sp. nov., isolated from Suaeda aralocaspica.</title>
        <authorList>
            <person name="Lei R.F.R."/>
        </authorList>
    </citation>
    <scope>NUCLEOTIDE SEQUENCE</scope>
    <source>
        <strain evidence="10">YZJH907-2</strain>
    </source>
</reference>
<comment type="similarity">
    <text evidence="5">Belongs to the methyl-accepting chemotaxis (MCP) protein family.</text>
</comment>
<evidence type="ECO:0008006" key="12">
    <source>
        <dbReference type="Google" id="ProtNLM"/>
    </source>
</evidence>
<comment type="caution">
    <text evidence="10">The sequence shown here is derived from an EMBL/GenBank/DDBJ whole genome shotgun (WGS) entry which is preliminary data.</text>
</comment>
<feature type="domain" description="HAMP" evidence="9">
    <location>
        <begin position="243"/>
        <end position="295"/>
    </location>
</feature>
<keyword evidence="4 6" id="KW-0807">Transducer</keyword>
<keyword evidence="7" id="KW-1133">Transmembrane helix</keyword>
<dbReference type="GO" id="GO:0005886">
    <property type="term" value="C:plasma membrane"/>
    <property type="evidence" value="ECO:0007669"/>
    <property type="project" value="UniProtKB-SubCell"/>
</dbReference>
<dbReference type="PROSITE" id="PS50885">
    <property type="entry name" value="HAMP"/>
    <property type="match status" value="1"/>
</dbReference>
<keyword evidence="7" id="KW-0812">Transmembrane</keyword>
<comment type="subcellular location">
    <subcellularLocation>
        <location evidence="1">Cell membrane</location>
    </subcellularLocation>
</comment>